<evidence type="ECO:0000313" key="5">
    <source>
        <dbReference type="Proteomes" id="UP000010474"/>
    </source>
</evidence>
<keyword evidence="2" id="KW-0472">Membrane</keyword>
<gene>
    <name evidence="4" type="ordered locus">Anacy_3038</name>
</gene>
<accession>K9ZI59</accession>
<dbReference type="PATRIC" id="fig|272123.3.peg.3316"/>
<dbReference type="Pfam" id="PF13464">
    <property type="entry name" value="RodZ_C"/>
    <property type="match status" value="1"/>
</dbReference>
<dbReference type="EMBL" id="CP003659">
    <property type="protein sequence ID" value="AFZ58454.1"/>
    <property type="molecule type" value="Genomic_DNA"/>
</dbReference>
<feature type="transmembrane region" description="Helical" evidence="2">
    <location>
        <begin position="103"/>
        <end position="126"/>
    </location>
</feature>
<evidence type="ECO:0000259" key="3">
    <source>
        <dbReference type="Pfam" id="PF13464"/>
    </source>
</evidence>
<dbReference type="PANTHER" id="PTHR34475:SF1">
    <property type="entry name" value="CYTOSKELETON PROTEIN RODZ"/>
    <property type="match status" value="1"/>
</dbReference>
<dbReference type="GO" id="GO:0003677">
    <property type="term" value="F:DNA binding"/>
    <property type="evidence" value="ECO:0007669"/>
    <property type="project" value="InterPro"/>
</dbReference>
<dbReference type="RefSeq" id="WP_015215082.1">
    <property type="nucleotide sequence ID" value="NC_019771.1"/>
</dbReference>
<dbReference type="Proteomes" id="UP000010474">
    <property type="component" value="Chromosome"/>
</dbReference>
<sequence length="261" mass="28847">MTVTVLNEAQQERLKEITANLRHIRQEKSIRLEEIAAQTHIRLFFLRALEEWKFEELPEPIFVQGFIRRYADNLGLDGTVIANSFPIDVVPLEFNHSTTKSKLYIPLFVPYIFLLIAASVGLFYLLKPKLSGTSLAKTQDPILSVQQEILPSPGQSISAPQPSPIIKSTPYATTPLTSQSNPSTNVAITLELKGLSWLQVKADGKTAFEGTLSKGESKTWTAKKSLTIRSGNAGAVLVSVNEEQPKPLGNEGQVKEVTYTN</sequence>
<reference evidence="5" key="1">
    <citation type="journal article" date="2013" name="Proc. Natl. Acad. Sci. U.S.A.">
        <title>Improving the coverage of the cyanobacterial phylum using diversity-driven genome sequencing.</title>
        <authorList>
            <person name="Shih P.M."/>
            <person name="Wu D."/>
            <person name="Latifi A."/>
            <person name="Axen S.D."/>
            <person name="Fewer D.P."/>
            <person name="Talla E."/>
            <person name="Calteau A."/>
            <person name="Cai F."/>
            <person name="Tandeau de Marsac N."/>
            <person name="Rippka R."/>
            <person name="Herdman M."/>
            <person name="Sivonen K."/>
            <person name="Coursin T."/>
            <person name="Laurent T."/>
            <person name="Goodwin L."/>
            <person name="Nolan M."/>
            <person name="Davenport K.W."/>
            <person name="Han C.S."/>
            <person name="Rubin E.M."/>
            <person name="Eisen J.A."/>
            <person name="Woyke T."/>
            <person name="Gugger M."/>
            <person name="Kerfeld C.A."/>
        </authorList>
    </citation>
    <scope>NUCLEOTIDE SEQUENCE [LARGE SCALE GENOMIC DNA]</scope>
    <source>
        <strain evidence="5">ATCC 27899 / PCC 7122</strain>
    </source>
</reference>
<dbReference type="STRING" id="272123.Anacy_3038"/>
<keyword evidence="2" id="KW-0812">Transmembrane</keyword>
<dbReference type="Gene3D" id="1.10.260.40">
    <property type="entry name" value="lambda repressor-like DNA-binding domains"/>
    <property type="match status" value="1"/>
</dbReference>
<dbReference type="OrthoDB" id="422634at2"/>
<feature type="region of interest" description="Disordered" evidence="1">
    <location>
        <begin position="241"/>
        <end position="261"/>
    </location>
</feature>
<keyword evidence="5" id="KW-1185">Reference proteome</keyword>
<dbReference type="eggNOG" id="COG1426">
    <property type="taxonomic scope" value="Bacteria"/>
</dbReference>
<dbReference type="InterPro" id="IPR010982">
    <property type="entry name" value="Lambda_DNA-bd_dom_sf"/>
</dbReference>
<protein>
    <recommendedName>
        <fullName evidence="3">Cytoskeleton protein RodZ-like C-terminal domain-containing protein</fullName>
    </recommendedName>
</protein>
<feature type="domain" description="Cytoskeleton protein RodZ-like C-terminal" evidence="3">
    <location>
        <begin position="189"/>
        <end position="258"/>
    </location>
</feature>
<dbReference type="HOGENOM" id="CLU_047530_1_1_3"/>
<dbReference type="AlphaFoldDB" id="K9ZI59"/>
<dbReference type="PANTHER" id="PTHR34475">
    <property type="match status" value="1"/>
</dbReference>
<evidence type="ECO:0000313" key="4">
    <source>
        <dbReference type="EMBL" id="AFZ58454.1"/>
    </source>
</evidence>
<evidence type="ECO:0000256" key="1">
    <source>
        <dbReference type="SAM" id="MobiDB-lite"/>
    </source>
</evidence>
<dbReference type="KEGG" id="acy:Anacy_3038"/>
<keyword evidence="2" id="KW-1133">Transmembrane helix</keyword>
<proteinExistence type="predicted"/>
<dbReference type="InterPro" id="IPR025194">
    <property type="entry name" value="RodZ-like_C"/>
</dbReference>
<dbReference type="Pfam" id="PF13413">
    <property type="entry name" value="HTH_25"/>
    <property type="match status" value="1"/>
</dbReference>
<dbReference type="InterPro" id="IPR050400">
    <property type="entry name" value="Bact_Cytoskel_RodZ"/>
</dbReference>
<name>K9ZI59_ANACC</name>
<organism evidence="4 5">
    <name type="scientific">Anabaena cylindrica (strain ATCC 27899 / PCC 7122)</name>
    <dbReference type="NCBI Taxonomy" id="272123"/>
    <lineage>
        <taxon>Bacteria</taxon>
        <taxon>Bacillati</taxon>
        <taxon>Cyanobacteriota</taxon>
        <taxon>Cyanophyceae</taxon>
        <taxon>Nostocales</taxon>
        <taxon>Nostocaceae</taxon>
        <taxon>Anabaena</taxon>
    </lineage>
</organism>
<evidence type="ECO:0000256" key="2">
    <source>
        <dbReference type="SAM" id="Phobius"/>
    </source>
</evidence>